<protein>
    <submittedName>
        <fullName evidence="1">Uncharacterized protein</fullName>
    </submittedName>
</protein>
<accession>A0A0N8SD36</accession>
<evidence type="ECO:0000313" key="1">
    <source>
        <dbReference type="EMBL" id="KPY14496.1"/>
    </source>
</evidence>
<name>A0A0N8SD36_PSESH</name>
<comment type="caution">
    <text evidence="1">The sequence shown here is derived from an EMBL/GenBank/DDBJ whole genome shotgun (WGS) entry which is preliminary data.</text>
</comment>
<gene>
    <name evidence="1" type="ORF">ALO55_102018</name>
</gene>
<dbReference type="AlphaFoldDB" id="A0A0N8SD36"/>
<organism evidence="1 2">
    <name type="scientific">Pseudomonas savastanoi pv. phaseolicola</name>
    <name type="common">Pseudomonas syringae pv. phaseolicola</name>
    <dbReference type="NCBI Taxonomy" id="319"/>
    <lineage>
        <taxon>Bacteria</taxon>
        <taxon>Pseudomonadati</taxon>
        <taxon>Pseudomonadota</taxon>
        <taxon>Gammaproteobacteria</taxon>
        <taxon>Pseudomonadales</taxon>
        <taxon>Pseudomonadaceae</taxon>
        <taxon>Pseudomonas</taxon>
    </lineage>
</organism>
<evidence type="ECO:0000313" key="2">
    <source>
        <dbReference type="Proteomes" id="UP000050396"/>
    </source>
</evidence>
<dbReference type="Proteomes" id="UP000050396">
    <property type="component" value="Unassembled WGS sequence"/>
</dbReference>
<dbReference type="EMBL" id="LJQZ01000186">
    <property type="protein sequence ID" value="KPY14496.1"/>
    <property type="molecule type" value="Genomic_DNA"/>
</dbReference>
<proteinExistence type="predicted"/>
<reference evidence="1 2" key="1">
    <citation type="submission" date="2015-09" db="EMBL/GenBank/DDBJ databases">
        <title>Genome announcement of multiple Pseudomonas syringae strains.</title>
        <authorList>
            <person name="Thakur S."/>
            <person name="Wang P.W."/>
            <person name="Gong Y."/>
            <person name="Weir B.S."/>
            <person name="Guttman D.S."/>
        </authorList>
    </citation>
    <scope>NUCLEOTIDE SEQUENCE [LARGE SCALE GENOMIC DNA]</scope>
    <source>
        <strain evidence="1 2">ICMP2740</strain>
    </source>
</reference>
<sequence length="37" mass="4256">MMSNSISKQSDLFEISRDLCSVGRYSEALFEVWKKAV</sequence>